<keyword evidence="2" id="KW-0479">Metal-binding</keyword>
<dbReference type="InterPro" id="IPR036922">
    <property type="entry name" value="Rieske_2Fe-2S_sf"/>
</dbReference>
<dbReference type="GO" id="GO:0051213">
    <property type="term" value="F:dioxygenase activity"/>
    <property type="evidence" value="ECO:0007669"/>
    <property type="project" value="UniProtKB-KW"/>
</dbReference>
<dbReference type="RefSeq" id="WP_070401332.1">
    <property type="nucleotide sequence ID" value="NZ_QVLS01000022.1"/>
</dbReference>
<dbReference type="EMBL" id="QVLS01000022">
    <property type="protein sequence ID" value="RFP75509.1"/>
    <property type="molecule type" value="Genomic_DNA"/>
</dbReference>
<comment type="caution">
    <text evidence="7">The sequence shown here is derived from an EMBL/GenBank/DDBJ whole genome shotgun (WGS) entry which is preliminary data.</text>
</comment>
<protein>
    <submittedName>
        <fullName evidence="7">Aromatic ring-hydroxylating dioxygenase subunit alpha</fullName>
    </submittedName>
</protein>
<dbReference type="SUPFAM" id="SSF50022">
    <property type="entry name" value="ISP domain"/>
    <property type="match status" value="1"/>
</dbReference>
<keyword evidence="1" id="KW-0001">2Fe-2S</keyword>
<evidence type="ECO:0000256" key="5">
    <source>
        <dbReference type="ARBA" id="ARBA00023014"/>
    </source>
</evidence>
<dbReference type="AlphaFoldDB" id="A0A372EDQ0"/>
<name>A0A372EDQ0_9BURK</name>
<evidence type="ECO:0000313" key="7">
    <source>
        <dbReference type="EMBL" id="RFP75509.1"/>
    </source>
</evidence>
<dbReference type="InterPro" id="IPR017941">
    <property type="entry name" value="Rieske_2Fe-2S"/>
</dbReference>
<keyword evidence="5" id="KW-0411">Iron-sulfur</keyword>
<keyword evidence="3" id="KW-0560">Oxidoreductase</keyword>
<dbReference type="Pfam" id="PF00355">
    <property type="entry name" value="Rieske"/>
    <property type="match status" value="1"/>
</dbReference>
<feature type="domain" description="Rieske" evidence="6">
    <location>
        <begin position="26"/>
        <end position="133"/>
    </location>
</feature>
<evidence type="ECO:0000256" key="2">
    <source>
        <dbReference type="ARBA" id="ARBA00022723"/>
    </source>
</evidence>
<dbReference type="Proteomes" id="UP000261931">
    <property type="component" value="Unassembled WGS sequence"/>
</dbReference>
<keyword evidence="7" id="KW-0223">Dioxygenase</keyword>
<organism evidence="7 8">
    <name type="scientific">Hydrogenophaga borbori</name>
    <dbReference type="NCBI Taxonomy" id="2294117"/>
    <lineage>
        <taxon>Bacteria</taxon>
        <taxon>Pseudomonadati</taxon>
        <taxon>Pseudomonadota</taxon>
        <taxon>Betaproteobacteria</taxon>
        <taxon>Burkholderiales</taxon>
        <taxon>Comamonadaceae</taxon>
        <taxon>Hydrogenophaga</taxon>
    </lineage>
</organism>
<reference evidence="7 8" key="1">
    <citation type="submission" date="2018-08" db="EMBL/GenBank/DDBJ databases">
        <title>Hydrogenophaga sp. LA-38 isolated from sludge.</title>
        <authorList>
            <person name="Im W.-T."/>
        </authorList>
    </citation>
    <scope>NUCLEOTIDE SEQUENCE [LARGE SCALE GENOMIC DNA]</scope>
    <source>
        <strain evidence="7 8">LA-38</strain>
    </source>
</reference>
<sequence>MRFEENITLTHIDQGTPMGDLLRQFWLPALLSEELPENDGPPLRVTLLGEELVAFRDTDGKVGLLSAYCPHRRAELYLGRNEGSGLRCAYHGWKFDVRGQCVDIPTDACGPEVLKRMGTTAYETREHGGIVWAYMGPAQPPADVPELDFCRVAPEQRYVSKCLMKCNYLQALEGSIDYSHISFLHKDLEGGTGKADTFGLGEMIKYSEDDGRPTIFCDRVEHGLQIAARREAGADAYYWRIARWFMPVIVVVPTAPGNVCRANIFVPIDDENCWWYRIRWHAERALTEQEIEGYKHGAFDYAELVPGTYLPKGTRENDYLQDRAEQRTRSFTGIPSAQLQDLAIQESQGRIHDRSRERLVKTDLPIVQCRRSLLQAADELVKGNAPALASRPQAYRGRAYAITRPRNVELARIREELANE</sequence>
<evidence type="ECO:0000256" key="1">
    <source>
        <dbReference type="ARBA" id="ARBA00022714"/>
    </source>
</evidence>
<dbReference type="PANTHER" id="PTHR21266">
    <property type="entry name" value="IRON-SULFUR DOMAIN CONTAINING PROTEIN"/>
    <property type="match status" value="1"/>
</dbReference>
<evidence type="ECO:0000313" key="8">
    <source>
        <dbReference type="Proteomes" id="UP000261931"/>
    </source>
</evidence>
<dbReference type="Gene3D" id="2.102.10.10">
    <property type="entry name" value="Rieske [2Fe-2S] iron-sulphur domain"/>
    <property type="match status" value="1"/>
</dbReference>
<evidence type="ECO:0000256" key="3">
    <source>
        <dbReference type="ARBA" id="ARBA00023002"/>
    </source>
</evidence>
<dbReference type="PANTHER" id="PTHR21266:SF59">
    <property type="entry name" value="BLR4922 PROTEIN"/>
    <property type="match status" value="1"/>
</dbReference>
<evidence type="ECO:0000256" key="4">
    <source>
        <dbReference type="ARBA" id="ARBA00023004"/>
    </source>
</evidence>
<gene>
    <name evidence="7" type="ORF">DY262_21315</name>
</gene>
<evidence type="ECO:0000259" key="6">
    <source>
        <dbReference type="PROSITE" id="PS51296"/>
    </source>
</evidence>
<keyword evidence="4" id="KW-0408">Iron</keyword>
<dbReference type="Gene3D" id="3.90.380.10">
    <property type="entry name" value="Naphthalene 1,2-dioxygenase Alpha Subunit, Chain A, domain 1"/>
    <property type="match status" value="1"/>
</dbReference>
<dbReference type="SUPFAM" id="SSF55961">
    <property type="entry name" value="Bet v1-like"/>
    <property type="match status" value="1"/>
</dbReference>
<dbReference type="InterPro" id="IPR050584">
    <property type="entry name" value="Cholesterol_7-desaturase"/>
</dbReference>
<dbReference type="Pfam" id="PF19301">
    <property type="entry name" value="LigXa_C"/>
    <property type="match status" value="1"/>
</dbReference>
<dbReference type="PROSITE" id="PS51296">
    <property type="entry name" value="RIESKE"/>
    <property type="match status" value="1"/>
</dbReference>
<accession>A0A372EDQ0</accession>
<keyword evidence="8" id="KW-1185">Reference proteome</keyword>
<dbReference type="GO" id="GO:0051537">
    <property type="term" value="F:2 iron, 2 sulfur cluster binding"/>
    <property type="evidence" value="ECO:0007669"/>
    <property type="project" value="UniProtKB-KW"/>
</dbReference>
<dbReference type="GO" id="GO:0046872">
    <property type="term" value="F:metal ion binding"/>
    <property type="evidence" value="ECO:0007669"/>
    <property type="project" value="UniProtKB-KW"/>
</dbReference>
<proteinExistence type="predicted"/>
<dbReference type="InterPro" id="IPR045623">
    <property type="entry name" value="LigXa_C"/>
</dbReference>